<dbReference type="AlphaFoldDB" id="A0A4S8NMA3"/>
<reference evidence="2 3" key="1">
    <citation type="journal article" date="2009" name="Int. J. Syst. Evol. Microbiol.">
        <title>Nocardioides caeni sp. nov., isolated from wastewater.</title>
        <authorList>
            <person name="Yoon J.H."/>
            <person name="Kang S.J."/>
            <person name="Park S."/>
            <person name="Kim W."/>
            <person name="Oh T.K."/>
        </authorList>
    </citation>
    <scope>NUCLEOTIDE SEQUENCE [LARGE SCALE GENOMIC DNA]</scope>
    <source>
        <strain evidence="2 3">DSM 23134</strain>
    </source>
</reference>
<dbReference type="InterPro" id="IPR042100">
    <property type="entry name" value="Bug_dom1"/>
</dbReference>
<dbReference type="Proteomes" id="UP000307087">
    <property type="component" value="Unassembled WGS sequence"/>
</dbReference>
<dbReference type="Pfam" id="PF03401">
    <property type="entry name" value="TctC"/>
    <property type="match status" value="1"/>
</dbReference>
<dbReference type="PROSITE" id="PS51257">
    <property type="entry name" value="PROKAR_LIPOPROTEIN"/>
    <property type="match status" value="1"/>
</dbReference>
<dbReference type="Gene3D" id="3.40.190.10">
    <property type="entry name" value="Periplasmic binding protein-like II"/>
    <property type="match status" value="1"/>
</dbReference>
<evidence type="ECO:0000313" key="2">
    <source>
        <dbReference type="EMBL" id="THV18113.1"/>
    </source>
</evidence>
<dbReference type="OrthoDB" id="9780943at2"/>
<dbReference type="RefSeq" id="WP_136560828.1">
    <property type="nucleotide sequence ID" value="NZ_BAABLS010000004.1"/>
</dbReference>
<dbReference type="PIRSF" id="PIRSF017082">
    <property type="entry name" value="YflP"/>
    <property type="match status" value="1"/>
</dbReference>
<comment type="similarity">
    <text evidence="1">Belongs to the UPF0065 (bug) family.</text>
</comment>
<dbReference type="EMBL" id="STGW01000001">
    <property type="protein sequence ID" value="THV18113.1"/>
    <property type="molecule type" value="Genomic_DNA"/>
</dbReference>
<dbReference type="InterPro" id="IPR005064">
    <property type="entry name" value="BUG"/>
</dbReference>
<dbReference type="CDD" id="cd07012">
    <property type="entry name" value="PBP2_Bug_TTT"/>
    <property type="match status" value="1"/>
</dbReference>
<sequence length="331" mass="35625">MHPRRPRRTVLVVLVAVLTLVTLTSGCGVTRGSDDPDNRRLRMMIPNSVGGGYDLTGRAAARAMQDNDLTGRFKITNVQGASGTVAMQRLLNEEGADDLMMVMGLGVVGAVYTNKSDAKPLEMTPIARLVEEQEGILVPADSPFETLDDLVEAWREDPDGLTVGGGSGNGGPDHLFPMQLADAIDIDPREVNYISYDGGGPLTTALLGSKIDVGMSGLGEFEDQIADGKLRVLAVSGEERLDTVDAPTLTESGVDLVFTNWRGVLAPPGISDDQRAYLTELLTEMHETEEWQEAMAANGWTDNFATGEEFEEFLVEQDARVADTLKELGLA</sequence>
<dbReference type="Gene3D" id="3.40.190.150">
    <property type="entry name" value="Bordetella uptake gene, domain 1"/>
    <property type="match status" value="1"/>
</dbReference>
<proteinExistence type="inferred from homology"/>
<accession>A0A4S8NMA3</accession>
<keyword evidence="3" id="KW-1185">Reference proteome</keyword>
<dbReference type="PANTHER" id="PTHR42928">
    <property type="entry name" value="TRICARBOXYLATE-BINDING PROTEIN"/>
    <property type="match status" value="1"/>
</dbReference>
<evidence type="ECO:0000313" key="3">
    <source>
        <dbReference type="Proteomes" id="UP000307087"/>
    </source>
</evidence>
<evidence type="ECO:0000256" key="1">
    <source>
        <dbReference type="ARBA" id="ARBA00006987"/>
    </source>
</evidence>
<protein>
    <submittedName>
        <fullName evidence="2">Tripartite tricarboxylate transporter substrate binding protein</fullName>
    </submittedName>
</protein>
<dbReference type="SUPFAM" id="SSF53850">
    <property type="entry name" value="Periplasmic binding protein-like II"/>
    <property type="match status" value="1"/>
</dbReference>
<organism evidence="2 3">
    <name type="scientific">Nocardioides caeni</name>
    <dbReference type="NCBI Taxonomy" id="574700"/>
    <lineage>
        <taxon>Bacteria</taxon>
        <taxon>Bacillati</taxon>
        <taxon>Actinomycetota</taxon>
        <taxon>Actinomycetes</taxon>
        <taxon>Propionibacteriales</taxon>
        <taxon>Nocardioidaceae</taxon>
        <taxon>Nocardioides</taxon>
    </lineage>
</organism>
<comment type="caution">
    <text evidence="2">The sequence shown here is derived from an EMBL/GenBank/DDBJ whole genome shotgun (WGS) entry which is preliminary data.</text>
</comment>
<dbReference type="PANTHER" id="PTHR42928:SF3">
    <property type="entry name" value="UPF0065 PROTEIN YFLP"/>
    <property type="match status" value="1"/>
</dbReference>
<gene>
    <name evidence="2" type="ORF">E9934_00155</name>
</gene>
<name>A0A4S8NMA3_9ACTN</name>